<keyword evidence="3" id="KW-1185">Reference proteome</keyword>
<sequence length="181" mass="20544">MYLSVAQRREQQMSAPTENRSQWDPRAEIGIEPALKDPWYGATFGQALKRYVQKALHFRGYASRAEFWWVQPVLFITNVCLVAFLRNVVWNSAGGNVAVWAVRITALMVVWLIQIAMLVAQLSLIWRRLHDTGRSGACFFITFVPVIGPVITAVLLALPAKPARRRGEWSDIDEYVVGWLG</sequence>
<dbReference type="Pfam" id="PF05656">
    <property type="entry name" value="DUF805"/>
    <property type="match status" value="1"/>
</dbReference>
<dbReference type="PANTHER" id="PTHR34980">
    <property type="entry name" value="INNER MEMBRANE PROTEIN-RELATED-RELATED"/>
    <property type="match status" value="1"/>
</dbReference>
<evidence type="ECO:0008006" key="4">
    <source>
        <dbReference type="Google" id="ProtNLM"/>
    </source>
</evidence>
<feature type="transmembrane region" description="Helical" evidence="1">
    <location>
        <begin position="97"/>
        <end position="125"/>
    </location>
</feature>
<dbReference type="GO" id="GO:0005886">
    <property type="term" value="C:plasma membrane"/>
    <property type="evidence" value="ECO:0007669"/>
    <property type="project" value="TreeGrafter"/>
</dbReference>
<keyword evidence="1" id="KW-0812">Transmembrane</keyword>
<gene>
    <name evidence="2" type="ORF">DD236_00920</name>
</gene>
<comment type="caution">
    <text evidence="2">The sequence shown here is derived from an EMBL/GenBank/DDBJ whole genome shotgun (WGS) entry which is preliminary data.</text>
</comment>
<keyword evidence="1" id="KW-1133">Transmembrane helix</keyword>
<accession>A0A2V1KC77</accession>
<evidence type="ECO:0000256" key="1">
    <source>
        <dbReference type="SAM" id="Phobius"/>
    </source>
</evidence>
<dbReference type="Proteomes" id="UP000245283">
    <property type="component" value="Unassembled WGS sequence"/>
</dbReference>
<feature type="transmembrane region" description="Helical" evidence="1">
    <location>
        <begin position="67"/>
        <end position="85"/>
    </location>
</feature>
<dbReference type="OrthoDB" id="9812349at2"/>
<keyword evidence="1" id="KW-0472">Membrane</keyword>
<evidence type="ECO:0000313" key="3">
    <source>
        <dbReference type="Proteomes" id="UP000245283"/>
    </source>
</evidence>
<dbReference type="AlphaFoldDB" id="A0A2V1KC77"/>
<protein>
    <recommendedName>
        <fullName evidence="4">DUF805 domain-containing protein</fullName>
    </recommendedName>
</protein>
<organism evidence="2 3">
    <name type="scientific">Ancrocorticia populi</name>
    <dbReference type="NCBI Taxonomy" id="2175228"/>
    <lineage>
        <taxon>Bacteria</taxon>
        <taxon>Bacillati</taxon>
        <taxon>Actinomycetota</taxon>
        <taxon>Actinomycetes</taxon>
        <taxon>Actinomycetales</taxon>
        <taxon>Actinomycetaceae</taxon>
        <taxon>Ancrocorticia</taxon>
    </lineage>
</organism>
<dbReference type="EMBL" id="QETB01000001">
    <property type="protein sequence ID" value="PWF27009.1"/>
    <property type="molecule type" value="Genomic_DNA"/>
</dbReference>
<name>A0A2V1KC77_9ACTO</name>
<proteinExistence type="predicted"/>
<dbReference type="PANTHER" id="PTHR34980:SF2">
    <property type="entry name" value="INNER MEMBRANE PROTEIN YHAH-RELATED"/>
    <property type="match status" value="1"/>
</dbReference>
<feature type="transmembrane region" description="Helical" evidence="1">
    <location>
        <begin position="137"/>
        <end position="158"/>
    </location>
</feature>
<evidence type="ECO:0000313" key="2">
    <source>
        <dbReference type="EMBL" id="PWF27009.1"/>
    </source>
</evidence>
<reference evidence="3" key="1">
    <citation type="submission" date="2018-05" db="EMBL/GenBank/DDBJ databases">
        <authorList>
            <person name="Li Y."/>
        </authorList>
    </citation>
    <scope>NUCLEOTIDE SEQUENCE [LARGE SCALE GENOMIC DNA]</scope>
    <source>
        <strain evidence="3">sk1b4</strain>
    </source>
</reference>
<dbReference type="InterPro" id="IPR008523">
    <property type="entry name" value="DUF805"/>
</dbReference>